<gene>
    <name evidence="2" type="ORF">Taro_050114</name>
</gene>
<keyword evidence="3" id="KW-1185">Reference proteome</keyword>
<evidence type="ECO:0000313" key="2">
    <source>
        <dbReference type="EMBL" id="MQM17147.1"/>
    </source>
</evidence>
<reference evidence="2" key="1">
    <citation type="submission" date="2017-07" db="EMBL/GenBank/DDBJ databases">
        <title>Taro Niue Genome Assembly and Annotation.</title>
        <authorList>
            <person name="Atibalentja N."/>
            <person name="Keating K."/>
            <person name="Fields C.J."/>
        </authorList>
    </citation>
    <scope>NUCLEOTIDE SEQUENCE</scope>
    <source>
        <strain evidence="2">Niue_2</strain>
        <tissue evidence="2">Leaf</tissue>
    </source>
</reference>
<comment type="caution">
    <text evidence="2">The sequence shown here is derived from an EMBL/GenBank/DDBJ whole genome shotgun (WGS) entry which is preliminary data.</text>
</comment>
<dbReference type="Proteomes" id="UP000652761">
    <property type="component" value="Unassembled WGS sequence"/>
</dbReference>
<proteinExistence type="predicted"/>
<dbReference type="EMBL" id="NMUH01007373">
    <property type="protein sequence ID" value="MQM17147.1"/>
    <property type="molecule type" value="Genomic_DNA"/>
</dbReference>
<accession>A0A843XD68</accession>
<feature type="compositionally biased region" description="Low complexity" evidence="1">
    <location>
        <begin position="1"/>
        <end position="17"/>
    </location>
</feature>
<feature type="region of interest" description="Disordered" evidence="1">
    <location>
        <begin position="1"/>
        <end position="33"/>
    </location>
</feature>
<evidence type="ECO:0000313" key="3">
    <source>
        <dbReference type="Proteomes" id="UP000652761"/>
    </source>
</evidence>
<evidence type="ECO:0000256" key="1">
    <source>
        <dbReference type="SAM" id="MobiDB-lite"/>
    </source>
</evidence>
<dbReference type="AlphaFoldDB" id="A0A843XD68"/>
<name>A0A843XD68_COLES</name>
<protein>
    <submittedName>
        <fullName evidence="2">Uncharacterized protein</fullName>
    </submittedName>
</protein>
<sequence length="84" mass="8717">MRVATGSTEITTGSSTSRDGLVGRAADHDDSPCRDQIATESTVAMALVNAAYRAVAFTGSAPESNREKNITLDCGPELTLLDTG</sequence>
<organism evidence="2 3">
    <name type="scientific">Colocasia esculenta</name>
    <name type="common">Wild taro</name>
    <name type="synonym">Arum esculentum</name>
    <dbReference type="NCBI Taxonomy" id="4460"/>
    <lineage>
        <taxon>Eukaryota</taxon>
        <taxon>Viridiplantae</taxon>
        <taxon>Streptophyta</taxon>
        <taxon>Embryophyta</taxon>
        <taxon>Tracheophyta</taxon>
        <taxon>Spermatophyta</taxon>
        <taxon>Magnoliopsida</taxon>
        <taxon>Liliopsida</taxon>
        <taxon>Araceae</taxon>
        <taxon>Aroideae</taxon>
        <taxon>Colocasieae</taxon>
        <taxon>Colocasia</taxon>
    </lineage>
</organism>